<dbReference type="EMBL" id="JACGWL010000001">
    <property type="protein sequence ID" value="KAK4409312.1"/>
    <property type="molecule type" value="Genomic_DNA"/>
</dbReference>
<organism evidence="1 2">
    <name type="scientific">Sesamum angolense</name>
    <dbReference type="NCBI Taxonomy" id="2727404"/>
    <lineage>
        <taxon>Eukaryota</taxon>
        <taxon>Viridiplantae</taxon>
        <taxon>Streptophyta</taxon>
        <taxon>Embryophyta</taxon>
        <taxon>Tracheophyta</taxon>
        <taxon>Spermatophyta</taxon>
        <taxon>Magnoliopsida</taxon>
        <taxon>eudicotyledons</taxon>
        <taxon>Gunneridae</taxon>
        <taxon>Pentapetalae</taxon>
        <taxon>asterids</taxon>
        <taxon>lamiids</taxon>
        <taxon>Lamiales</taxon>
        <taxon>Pedaliaceae</taxon>
        <taxon>Sesamum</taxon>
    </lineage>
</organism>
<dbReference type="Proteomes" id="UP001289374">
    <property type="component" value="Unassembled WGS sequence"/>
</dbReference>
<accession>A0AAE1XCB3</accession>
<name>A0AAE1XCB3_9LAMI</name>
<reference evidence="1" key="1">
    <citation type="submission" date="2020-06" db="EMBL/GenBank/DDBJ databases">
        <authorList>
            <person name="Li T."/>
            <person name="Hu X."/>
            <person name="Zhang T."/>
            <person name="Song X."/>
            <person name="Zhang H."/>
            <person name="Dai N."/>
            <person name="Sheng W."/>
            <person name="Hou X."/>
            <person name="Wei L."/>
        </authorList>
    </citation>
    <scope>NUCLEOTIDE SEQUENCE</scope>
    <source>
        <strain evidence="1">K16</strain>
        <tissue evidence="1">Leaf</tissue>
    </source>
</reference>
<comment type="caution">
    <text evidence="1">The sequence shown here is derived from an EMBL/GenBank/DDBJ whole genome shotgun (WGS) entry which is preliminary data.</text>
</comment>
<evidence type="ECO:0000313" key="1">
    <source>
        <dbReference type="EMBL" id="KAK4409312.1"/>
    </source>
</evidence>
<evidence type="ECO:0000313" key="2">
    <source>
        <dbReference type="Proteomes" id="UP001289374"/>
    </source>
</evidence>
<dbReference type="AlphaFoldDB" id="A0AAE1XCB3"/>
<dbReference type="PANTHER" id="PTHR33223:SF6">
    <property type="entry name" value="CCHC-TYPE DOMAIN-CONTAINING PROTEIN"/>
    <property type="match status" value="1"/>
</dbReference>
<sequence>MCHCLNVNLPHWYKIPKFKKFNGKGDPQHHLRLFVNETLPEKDNKIFLFQKSLEGDAAMWVGSLPVGSFTTFEELAAKFMSQYSYLTSTYHIRPSRQFSLPL</sequence>
<gene>
    <name evidence="1" type="ORF">Sango_0004200</name>
</gene>
<reference evidence="1" key="2">
    <citation type="journal article" date="2024" name="Plant">
        <title>Genomic evolution and insights into agronomic trait innovations of Sesamum species.</title>
        <authorList>
            <person name="Miao H."/>
            <person name="Wang L."/>
            <person name="Qu L."/>
            <person name="Liu H."/>
            <person name="Sun Y."/>
            <person name="Le M."/>
            <person name="Wang Q."/>
            <person name="Wei S."/>
            <person name="Zheng Y."/>
            <person name="Lin W."/>
            <person name="Duan Y."/>
            <person name="Cao H."/>
            <person name="Xiong S."/>
            <person name="Wang X."/>
            <person name="Wei L."/>
            <person name="Li C."/>
            <person name="Ma Q."/>
            <person name="Ju M."/>
            <person name="Zhao R."/>
            <person name="Li G."/>
            <person name="Mu C."/>
            <person name="Tian Q."/>
            <person name="Mei H."/>
            <person name="Zhang T."/>
            <person name="Gao T."/>
            <person name="Zhang H."/>
        </authorList>
    </citation>
    <scope>NUCLEOTIDE SEQUENCE</scope>
    <source>
        <strain evidence="1">K16</strain>
    </source>
</reference>
<dbReference type="PANTHER" id="PTHR33223">
    <property type="entry name" value="CCHC-TYPE DOMAIN-CONTAINING PROTEIN"/>
    <property type="match status" value="1"/>
</dbReference>
<proteinExistence type="predicted"/>
<protein>
    <submittedName>
        <fullName evidence="1">Uncharacterized protein</fullName>
    </submittedName>
</protein>
<keyword evidence="2" id="KW-1185">Reference proteome</keyword>